<proteinExistence type="predicted"/>
<keyword evidence="2" id="KW-1185">Reference proteome</keyword>
<dbReference type="RefSeq" id="WP_090099164.1">
    <property type="nucleotide sequence ID" value="NZ_FNIX01000007.1"/>
</dbReference>
<sequence>MSISVSEGAVLARAARVAIDRRADYPLAARLLVELRHLHHELGLDFTSGFERFTASYGHSEELMRALRRVGL</sequence>
<dbReference type="AlphaFoldDB" id="A0A1H0S6P0"/>
<accession>A0A1H0S6P0</accession>
<protein>
    <submittedName>
        <fullName evidence="1">Uncharacterized protein</fullName>
    </submittedName>
</protein>
<evidence type="ECO:0000313" key="2">
    <source>
        <dbReference type="Proteomes" id="UP000199691"/>
    </source>
</evidence>
<organism evidence="1 2">
    <name type="scientific">Lentzea jiangxiensis</name>
    <dbReference type="NCBI Taxonomy" id="641025"/>
    <lineage>
        <taxon>Bacteria</taxon>
        <taxon>Bacillati</taxon>
        <taxon>Actinomycetota</taxon>
        <taxon>Actinomycetes</taxon>
        <taxon>Pseudonocardiales</taxon>
        <taxon>Pseudonocardiaceae</taxon>
        <taxon>Lentzea</taxon>
    </lineage>
</organism>
<dbReference type="Proteomes" id="UP000199691">
    <property type="component" value="Unassembled WGS sequence"/>
</dbReference>
<gene>
    <name evidence="1" type="ORF">SAMN05421507_107262</name>
</gene>
<dbReference type="STRING" id="641025.SAMN05421507_107262"/>
<name>A0A1H0S6P0_9PSEU</name>
<evidence type="ECO:0000313" key="1">
    <source>
        <dbReference type="EMBL" id="SDP37491.1"/>
    </source>
</evidence>
<dbReference type="EMBL" id="FNIX01000007">
    <property type="protein sequence ID" value="SDP37491.1"/>
    <property type="molecule type" value="Genomic_DNA"/>
</dbReference>
<reference evidence="2" key="1">
    <citation type="submission" date="2016-10" db="EMBL/GenBank/DDBJ databases">
        <authorList>
            <person name="Varghese N."/>
            <person name="Submissions S."/>
        </authorList>
    </citation>
    <scope>NUCLEOTIDE SEQUENCE [LARGE SCALE GENOMIC DNA]</scope>
    <source>
        <strain evidence="2">CGMCC 4.6609</strain>
    </source>
</reference>